<accession>A0ABR0PGC1</accession>
<name>A0ABR0PGC1_GOSAR</name>
<proteinExistence type="predicted"/>
<evidence type="ECO:0000313" key="1">
    <source>
        <dbReference type="EMBL" id="KAK5820342.1"/>
    </source>
</evidence>
<reference evidence="1 2" key="1">
    <citation type="submission" date="2023-03" db="EMBL/GenBank/DDBJ databases">
        <title>WGS of Gossypium arboreum.</title>
        <authorList>
            <person name="Yu D."/>
        </authorList>
    </citation>
    <scope>NUCLEOTIDE SEQUENCE [LARGE SCALE GENOMIC DNA]</scope>
    <source>
        <tissue evidence="1">Leaf</tissue>
    </source>
</reference>
<evidence type="ECO:0008006" key="3">
    <source>
        <dbReference type="Google" id="ProtNLM"/>
    </source>
</evidence>
<organism evidence="1 2">
    <name type="scientific">Gossypium arboreum</name>
    <name type="common">Tree cotton</name>
    <name type="synonym">Gossypium nanking</name>
    <dbReference type="NCBI Taxonomy" id="29729"/>
    <lineage>
        <taxon>Eukaryota</taxon>
        <taxon>Viridiplantae</taxon>
        <taxon>Streptophyta</taxon>
        <taxon>Embryophyta</taxon>
        <taxon>Tracheophyta</taxon>
        <taxon>Spermatophyta</taxon>
        <taxon>Magnoliopsida</taxon>
        <taxon>eudicotyledons</taxon>
        <taxon>Gunneridae</taxon>
        <taxon>Pentapetalae</taxon>
        <taxon>rosids</taxon>
        <taxon>malvids</taxon>
        <taxon>Malvales</taxon>
        <taxon>Malvaceae</taxon>
        <taxon>Malvoideae</taxon>
        <taxon>Gossypium</taxon>
    </lineage>
</organism>
<dbReference type="PANTHER" id="PTHR31286">
    <property type="entry name" value="GLYCINE-RICH CELL WALL STRUCTURAL PROTEIN 1.8-LIKE"/>
    <property type="match status" value="1"/>
</dbReference>
<keyword evidence="2" id="KW-1185">Reference proteome</keyword>
<dbReference type="InterPro" id="IPR040256">
    <property type="entry name" value="At4g02000-like"/>
</dbReference>
<protein>
    <recommendedName>
        <fullName evidence="3">DUF4283 domain-containing protein</fullName>
    </recommendedName>
</protein>
<comment type="caution">
    <text evidence="1">The sequence shown here is derived from an EMBL/GenBank/DDBJ whole genome shotgun (WGS) entry which is preliminary data.</text>
</comment>
<sequence length="118" mass="13339">MFLGIFKISPWLFGNGNQIFKGLDFSMNQIPVWGHLSNIPLELFTSKGLSYIASALGNPLYMYAKVCFEMNANLVVPRFVEVELQDGSVAFIIVEMPWMPHRCLQCNVFGLLTSFAQK</sequence>
<evidence type="ECO:0000313" key="2">
    <source>
        <dbReference type="Proteomes" id="UP001358586"/>
    </source>
</evidence>
<dbReference type="EMBL" id="JARKNE010000007">
    <property type="protein sequence ID" value="KAK5820342.1"/>
    <property type="molecule type" value="Genomic_DNA"/>
</dbReference>
<dbReference type="PANTHER" id="PTHR31286:SF180">
    <property type="entry name" value="OS10G0362600 PROTEIN"/>
    <property type="match status" value="1"/>
</dbReference>
<dbReference type="Proteomes" id="UP001358586">
    <property type="component" value="Chromosome 7"/>
</dbReference>
<gene>
    <name evidence="1" type="ORF">PVK06_025389</name>
</gene>